<dbReference type="SUPFAM" id="SSF56300">
    <property type="entry name" value="Metallo-dependent phosphatases"/>
    <property type="match status" value="1"/>
</dbReference>
<evidence type="ECO:0000313" key="6">
    <source>
        <dbReference type="EMBL" id="PNI88010.1"/>
    </source>
</evidence>
<accession>A0A2J8PVG8</accession>
<dbReference type="InterPro" id="IPR029052">
    <property type="entry name" value="Metallo-depent_PP-like"/>
</dbReference>
<name>A0A2J8PVG8_PANTR</name>
<reference evidence="6 7" key="1">
    <citation type="submission" date="2017-12" db="EMBL/GenBank/DDBJ databases">
        <title>High-resolution comparative analysis of great ape genomes.</title>
        <authorList>
            <person name="Pollen A."/>
            <person name="Hastie A."/>
            <person name="Hormozdiari F."/>
            <person name="Dougherty M."/>
            <person name="Liu R."/>
            <person name="Chaisson M."/>
            <person name="Hoppe E."/>
            <person name="Hill C."/>
            <person name="Pang A."/>
            <person name="Hillier L."/>
            <person name="Baker C."/>
            <person name="Armstrong J."/>
            <person name="Shendure J."/>
            <person name="Paten B."/>
            <person name="Wilson R."/>
            <person name="Chao H."/>
            <person name="Schneider V."/>
            <person name="Ventura M."/>
            <person name="Kronenberg Z."/>
            <person name="Murali S."/>
            <person name="Gordon D."/>
            <person name="Cantsilieris S."/>
            <person name="Munson K."/>
            <person name="Nelson B."/>
            <person name="Raja A."/>
            <person name="Underwood J."/>
            <person name="Diekhans M."/>
            <person name="Fiddes I."/>
            <person name="Haussler D."/>
            <person name="Eichler E."/>
        </authorList>
    </citation>
    <scope>NUCLEOTIDE SEQUENCE [LARGE SCALE GENOMIC DNA]</scope>
    <source>
        <strain evidence="6">Yerkes chimp pedigree #C0471</strain>
    </source>
</reference>
<dbReference type="InterPro" id="IPR008334">
    <property type="entry name" value="5'-Nucleotdase_C"/>
</dbReference>
<dbReference type="GO" id="GO:0009166">
    <property type="term" value="P:nucleotide catabolic process"/>
    <property type="evidence" value="ECO:0007669"/>
    <property type="project" value="InterPro"/>
</dbReference>
<dbReference type="PANTHER" id="PTHR11575:SF24">
    <property type="entry name" value="5'-NUCLEOTIDASE"/>
    <property type="match status" value="1"/>
</dbReference>
<dbReference type="InterPro" id="IPR036907">
    <property type="entry name" value="5'-Nucleotdase_C_sf"/>
</dbReference>
<proteinExistence type="inferred from homology"/>
<sequence>DVVVGGHSNTFLYTGNPPSKEVPAGKYPFIVTSDDGRKVPVVQAYAFGKYLGYLKIEFDERGNVISSHGNPILLNSSIPEDPSIKADINKWRIKLDNYSTQELGKTIVYLDGSSQSCRFRECNMGNLICDAMINNNLRHADEMFWNHVSMCILNGGGIRSPIDERNNGIHVVYDLSRKPGDRVVKLDVLCTKCRVPSYDPLKMDEVYKVILPNFLANGGDGFQMIKDEL</sequence>
<comment type="catalytic activity">
    <reaction evidence="1">
        <text>a ribonucleoside 5'-phosphate + H2O = a ribonucleoside + phosphate</text>
        <dbReference type="Rhea" id="RHEA:12484"/>
        <dbReference type="ChEBI" id="CHEBI:15377"/>
        <dbReference type="ChEBI" id="CHEBI:18254"/>
        <dbReference type="ChEBI" id="CHEBI:43474"/>
        <dbReference type="ChEBI" id="CHEBI:58043"/>
        <dbReference type="EC" id="3.1.3.5"/>
    </reaction>
</comment>
<dbReference type="AlphaFoldDB" id="A0A2J8PVG8"/>
<evidence type="ECO:0000256" key="4">
    <source>
        <dbReference type="ARBA" id="ARBA00029793"/>
    </source>
</evidence>
<dbReference type="Proteomes" id="UP000236370">
    <property type="component" value="Unassembled WGS sequence"/>
</dbReference>
<evidence type="ECO:0000313" key="7">
    <source>
        <dbReference type="Proteomes" id="UP000236370"/>
    </source>
</evidence>
<dbReference type="EC" id="3.1.3.5" evidence="3"/>
<dbReference type="EMBL" id="NBAG03000210">
    <property type="protein sequence ID" value="PNI88010.1"/>
    <property type="molecule type" value="Genomic_DNA"/>
</dbReference>
<feature type="domain" description="5'-Nucleotidase C-terminal" evidence="5">
    <location>
        <begin position="105"/>
        <end position="163"/>
    </location>
</feature>
<dbReference type="GO" id="GO:0008253">
    <property type="term" value="F:5'-nucleotidase activity"/>
    <property type="evidence" value="ECO:0007669"/>
    <property type="project" value="UniProtKB-EC"/>
</dbReference>
<dbReference type="Pfam" id="PF02872">
    <property type="entry name" value="5_nucleotid_C"/>
    <property type="match status" value="2"/>
</dbReference>
<evidence type="ECO:0000256" key="2">
    <source>
        <dbReference type="ARBA" id="ARBA00006654"/>
    </source>
</evidence>
<protein>
    <recommendedName>
        <fullName evidence="3">5'-nucleotidase</fullName>
        <ecNumber evidence="3">3.1.3.5</ecNumber>
    </recommendedName>
    <alternativeName>
        <fullName evidence="4">Ecto-5'-nucleotidase</fullName>
    </alternativeName>
</protein>
<evidence type="ECO:0000256" key="3">
    <source>
        <dbReference type="ARBA" id="ARBA00012643"/>
    </source>
</evidence>
<gene>
    <name evidence="6" type="ORF">CK820_G0000837</name>
</gene>
<evidence type="ECO:0000256" key="1">
    <source>
        <dbReference type="ARBA" id="ARBA00000815"/>
    </source>
</evidence>
<evidence type="ECO:0000259" key="5">
    <source>
        <dbReference type="Pfam" id="PF02872"/>
    </source>
</evidence>
<organism evidence="6 7">
    <name type="scientific">Pan troglodytes</name>
    <name type="common">Chimpanzee</name>
    <dbReference type="NCBI Taxonomy" id="9598"/>
    <lineage>
        <taxon>Eukaryota</taxon>
        <taxon>Metazoa</taxon>
        <taxon>Chordata</taxon>
        <taxon>Craniata</taxon>
        <taxon>Vertebrata</taxon>
        <taxon>Euteleostomi</taxon>
        <taxon>Mammalia</taxon>
        <taxon>Eutheria</taxon>
        <taxon>Euarchontoglires</taxon>
        <taxon>Primates</taxon>
        <taxon>Haplorrhini</taxon>
        <taxon>Catarrhini</taxon>
        <taxon>Hominidae</taxon>
        <taxon>Pan</taxon>
    </lineage>
</organism>
<feature type="domain" description="5'-Nucleotidase C-terminal" evidence="5">
    <location>
        <begin position="168"/>
        <end position="226"/>
    </location>
</feature>
<feature type="non-terminal residue" evidence="6">
    <location>
        <position position="229"/>
    </location>
</feature>
<comment type="caution">
    <text evidence="6">The sequence shown here is derived from an EMBL/GenBank/DDBJ whole genome shotgun (WGS) entry which is preliminary data.</text>
</comment>
<dbReference type="PANTHER" id="PTHR11575">
    <property type="entry name" value="5'-NUCLEOTIDASE-RELATED"/>
    <property type="match status" value="1"/>
</dbReference>
<feature type="non-terminal residue" evidence="6">
    <location>
        <position position="1"/>
    </location>
</feature>
<comment type="similarity">
    <text evidence="2">Belongs to the 5'-nucleotidase family.</text>
</comment>
<dbReference type="InterPro" id="IPR006179">
    <property type="entry name" value="5_nucleotidase/apyrase"/>
</dbReference>
<dbReference type="Gene3D" id="3.60.21.10">
    <property type="match status" value="1"/>
</dbReference>
<dbReference type="Gene3D" id="3.90.780.10">
    <property type="entry name" value="5'-Nucleotidase, C-terminal domain"/>
    <property type="match status" value="2"/>
</dbReference>
<dbReference type="SUPFAM" id="SSF55816">
    <property type="entry name" value="5'-nucleotidase (syn. UDP-sugar hydrolase), C-terminal domain"/>
    <property type="match status" value="1"/>
</dbReference>